<dbReference type="eggNOG" id="ENOG502T6FV">
    <property type="taxonomic scope" value="Eukaryota"/>
</dbReference>
<dbReference type="GO" id="GO:0000976">
    <property type="term" value="F:transcription cis-regulatory region binding"/>
    <property type="evidence" value="ECO:0007669"/>
    <property type="project" value="TreeGrafter"/>
</dbReference>
<dbReference type="STRING" id="1182542.W9XUR1"/>
<dbReference type="RefSeq" id="XP_007733282.1">
    <property type="nucleotide sequence ID" value="XM_007735092.1"/>
</dbReference>
<keyword evidence="4" id="KW-0804">Transcription</keyword>
<dbReference type="GeneID" id="19169082"/>
<keyword evidence="5" id="KW-0539">Nucleus</keyword>
<name>W9XUR1_9EURO</name>
<dbReference type="OrthoDB" id="4117056at2759"/>
<keyword evidence="8" id="KW-1185">Reference proteome</keyword>
<evidence type="ECO:0000256" key="1">
    <source>
        <dbReference type="ARBA" id="ARBA00004123"/>
    </source>
</evidence>
<evidence type="ECO:0000256" key="3">
    <source>
        <dbReference type="ARBA" id="ARBA00023125"/>
    </source>
</evidence>
<comment type="caution">
    <text evidence="7">The sequence shown here is derived from an EMBL/GenBank/DDBJ whole genome shotgun (WGS) entry which is preliminary data.</text>
</comment>
<dbReference type="AlphaFoldDB" id="W9XUR1"/>
<reference evidence="7 8" key="1">
    <citation type="submission" date="2013-03" db="EMBL/GenBank/DDBJ databases">
        <title>The Genome Sequence of Capronia epimyces CBS 606.96.</title>
        <authorList>
            <consortium name="The Broad Institute Genomics Platform"/>
            <person name="Cuomo C."/>
            <person name="de Hoog S."/>
            <person name="Gorbushina A."/>
            <person name="Walker B."/>
            <person name="Young S.K."/>
            <person name="Zeng Q."/>
            <person name="Gargeya S."/>
            <person name="Fitzgerald M."/>
            <person name="Haas B."/>
            <person name="Abouelleil A."/>
            <person name="Allen A.W."/>
            <person name="Alvarado L."/>
            <person name="Arachchi H.M."/>
            <person name="Berlin A.M."/>
            <person name="Chapman S.B."/>
            <person name="Gainer-Dewar J."/>
            <person name="Goldberg J."/>
            <person name="Griggs A."/>
            <person name="Gujja S."/>
            <person name="Hansen M."/>
            <person name="Howarth C."/>
            <person name="Imamovic A."/>
            <person name="Ireland A."/>
            <person name="Larimer J."/>
            <person name="McCowan C."/>
            <person name="Murphy C."/>
            <person name="Pearson M."/>
            <person name="Poon T.W."/>
            <person name="Priest M."/>
            <person name="Roberts A."/>
            <person name="Saif S."/>
            <person name="Shea T."/>
            <person name="Sisk P."/>
            <person name="Sykes S."/>
            <person name="Wortman J."/>
            <person name="Nusbaum C."/>
            <person name="Birren B."/>
        </authorList>
    </citation>
    <scope>NUCLEOTIDE SEQUENCE [LARGE SCALE GENOMIC DNA]</scope>
    <source>
        <strain evidence="7 8">CBS 606.96</strain>
    </source>
</reference>
<sequence>MAALLAASQQTSPEILSNHFGSFSSSRQPTQGNHDAVISGSANLAEGSYDLPVGADAEDRLNAFRSDMAPFFPFVVIPDRVSARELQDRKPFLYMTIMMASLRQGAAQQLTLARRIGDSLSERVLLKGEQNLDLLQGLLVYLAWYHFNISTGAQFSTLLHMALAMVTDLGLGKPAAIKAVKSLGLMTDGKAKTYLKDRHWITTPHTLEERRAFLGCAYLMSL</sequence>
<dbReference type="HOGENOM" id="CLU_1245203_0_0_1"/>
<dbReference type="PANTHER" id="PTHR31845">
    <property type="entry name" value="FINGER DOMAIN PROTEIN, PUTATIVE-RELATED"/>
    <property type="match status" value="1"/>
</dbReference>
<evidence type="ECO:0000256" key="2">
    <source>
        <dbReference type="ARBA" id="ARBA00023015"/>
    </source>
</evidence>
<proteinExistence type="predicted"/>
<accession>W9XUR1</accession>
<gene>
    <name evidence="7" type="ORF">A1O3_04964</name>
</gene>
<dbReference type="Proteomes" id="UP000019478">
    <property type="component" value="Unassembled WGS sequence"/>
</dbReference>
<keyword evidence="2" id="KW-0805">Transcription regulation</keyword>
<evidence type="ECO:0000256" key="5">
    <source>
        <dbReference type="ARBA" id="ARBA00023242"/>
    </source>
</evidence>
<protein>
    <submittedName>
        <fullName evidence="7">Uncharacterized protein</fullName>
    </submittedName>
</protein>
<evidence type="ECO:0000313" key="8">
    <source>
        <dbReference type="Proteomes" id="UP000019478"/>
    </source>
</evidence>
<evidence type="ECO:0000313" key="7">
    <source>
        <dbReference type="EMBL" id="EXJ84297.1"/>
    </source>
</evidence>
<dbReference type="EMBL" id="AMGY01000004">
    <property type="protein sequence ID" value="EXJ84297.1"/>
    <property type="molecule type" value="Genomic_DNA"/>
</dbReference>
<dbReference type="GO" id="GO:0000981">
    <property type="term" value="F:DNA-binding transcription factor activity, RNA polymerase II-specific"/>
    <property type="evidence" value="ECO:0007669"/>
    <property type="project" value="TreeGrafter"/>
</dbReference>
<organism evidence="7 8">
    <name type="scientific">Capronia epimyces CBS 606.96</name>
    <dbReference type="NCBI Taxonomy" id="1182542"/>
    <lineage>
        <taxon>Eukaryota</taxon>
        <taxon>Fungi</taxon>
        <taxon>Dikarya</taxon>
        <taxon>Ascomycota</taxon>
        <taxon>Pezizomycotina</taxon>
        <taxon>Eurotiomycetes</taxon>
        <taxon>Chaetothyriomycetidae</taxon>
        <taxon>Chaetothyriales</taxon>
        <taxon>Herpotrichiellaceae</taxon>
        <taxon>Capronia</taxon>
    </lineage>
</organism>
<dbReference type="InterPro" id="IPR051089">
    <property type="entry name" value="prtT"/>
</dbReference>
<feature type="compositionally biased region" description="Polar residues" evidence="6">
    <location>
        <begin position="17"/>
        <end position="33"/>
    </location>
</feature>
<feature type="region of interest" description="Disordered" evidence="6">
    <location>
        <begin position="17"/>
        <end position="36"/>
    </location>
</feature>
<dbReference type="PANTHER" id="PTHR31845:SF10">
    <property type="entry name" value="ZN(II)2CYS6 TRANSCRIPTION FACTOR (EUROFUNG)"/>
    <property type="match status" value="1"/>
</dbReference>
<dbReference type="GO" id="GO:0005634">
    <property type="term" value="C:nucleus"/>
    <property type="evidence" value="ECO:0007669"/>
    <property type="project" value="UniProtKB-SubCell"/>
</dbReference>
<keyword evidence="3" id="KW-0238">DNA-binding</keyword>
<evidence type="ECO:0000256" key="4">
    <source>
        <dbReference type="ARBA" id="ARBA00023163"/>
    </source>
</evidence>
<comment type="subcellular location">
    <subcellularLocation>
        <location evidence="1">Nucleus</location>
    </subcellularLocation>
</comment>
<evidence type="ECO:0000256" key="6">
    <source>
        <dbReference type="SAM" id="MobiDB-lite"/>
    </source>
</evidence>